<dbReference type="Gene3D" id="1.10.150.130">
    <property type="match status" value="1"/>
</dbReference>
<dbReference type="PANTHER" id="PTHR30349">
    <property type="entry name" value="PHAGE INTEGRASE-RELATED"/>
    <property type="match status" value="1"/>
</dbReference>
<dbReference type="PROSITE" id="PS51898">
    <property type="entry name" value="TYR_RECOMBINASE"/>
    <property type="match status" value="1"/>
</dbReference>
<dbReference type="InterPro" id="IPR013762">
    <property type="entry name" value="Integrase-like_cat_sf"/>
</dbReference>
<dbReference type="CDD" id="cd00397">
    <property type="entry name" value="DNA_BRE_C"/>
    <property type="match status" value="1"/>
</dbReference>
<dbReference type="RefSeq" id="WP_306952009.1">
    <property type="nucleotide sequence ID" value="NZ_CP132977.1"/>
</dbReference>
<dbReference type="EMBL" id="CP132977">
    <property type="protein sequence ID" value="WMD24019.1"/>
    <property type="molecule type" value="Genomic_DNA"/>
</dbReference>
<evidence type="ECO:0000256" key="2">
    <source>
        <dbReference type="ARBA" id="ARBA00022908"/>
    </source>
</evidence>
<comment type="similarity">
    <text evidence="1">Belongs to the 'phage' integrase family.</text>
</comment>
<feature type="domain" description="Tyr recombinase" evidence="6">
    <location>
        <begin position="157"/>
        <end position="390"/>
    </location>
</feature>
<evidence type="ECO:0000313" key="8">
    <source>
        <dbReference type="EMBL" id="WMD24019.1"/>
    </source>
</evidence>
<dbReference type="Pfam" id="PF00589">
    <property type="entry name" value="Phage_integrase"/>
    <property type="match status" value="1"/>
</dbReference>
<dbReference type="PANTHER" id="PTHR30349:SF64">
    <property type="entry name" value="PROPHAGE INTEGRASE INTD-RELATED"/>
    <property type="match status" value="1"/>
</dbReference>
<gene>
    <name evidence="8" type="ORF">RAS12_30775</name>
</gene>
<keyword evidence="8" id="KW-0614">Plasmid</keyword>
<dbReference type="Gene3D" id="1.10.443.10">
    <property type="entry name" value="Intergrase catalytic core"/>
    <property type="match status" value="1"/>
</dbReference>
<reference evidence="8 9" key="1">
    <citation type="submission" date="2023-08" db="EMBL/GenBank/DDBJ databases">
        <title>Achromobacter seleniivolatilans sp. nov., isolated from seleniferous soil.</title>
        <authorList>
            <person name="Zhang S."/>
            <person name="Li K."/>
            <person name="Peng J."/>
            <person name="Zhao Q."/>
            <person name="Wang H."/>
            <person name="Guo Y."/>
        </authorList>
    </citation>
    <scope>NUCLEOTIDE SEQUENCE [LARGE SCALE GENOMIC DNA]</scope>
    <source>
        <strain evidence="8 9">R39</strain>
        <plasmid evidence="8 9">unnamed</plasmid>
    </source>
</reference>
<evidence type="ECO:0000256" key="4">
    <source>
        <dbReference type="ARBA" id="ARBA00023172"/>
    </source>
</evidence>
<dbReference type="InterPro" id="IPR050090">
    <property type="entry name" value="Tyrosine_recombinase_XerCD"/>
</dbReference>
<keyword evidence="9" id="KW-1185">Reference proteome</keyword>
<evidence type="ECO:0000313" key="9">
    <source>
        <dbReference type="Proteomes" id="UP001234798"/>
    </source>
</evidence>
<protein>
    <submittedName>
        <fullName evidence="8">Site-specific integrase</fullName>
    </submittedName>
</protein>
<dbReference type="InterPro" id="IPR002104">
    <property type="entry name" value="Integrase_catalytic"/>
</dbReference>
<dbReference type="PROSITE" id="PS51900">
    <property type="entry name" value="CB"/>
    <property type="match status" value="1"/>
</dbReference>
<organism evidence="8 9">
    <name type="scientific">Achromobacter seleniivolatilans</name>
    <dbReference type="NCBI Taxonomy" id="3047478"/>
    <lineage>
        <taxon>Bacteria</taxon>
        <taxon>Pseudomonadati</taxon>
        <taxon>Pseudomonadota</taxon>
        <taxon>Betaproteobacteria</taxon>
        <taxon>Burkholderiales</taxon>
        <taxon>Alcaligenaceae</taxon>
        <taxon>Achromobacter</taxon>
    </lineage>
</organism>
<keyword evidence="3 5" id="KW-0238">DNA-binding</keyword>
<dbReference type="SUPFAM" id="SSF56349">
    <property type="entry name" value="DNA breaking-rejoining enzymes"/>
    <property type="match status" value="1"/>
</dbReference>
<proteinExistence type="inferred from homology"/>
<evidence type="ECO:0000256" key="3">
    <source>
        <dbReference type="ARBA" id="ARBA00023125"/>
    </source>
</evidence>
<dbReference type="InterPro" id="IPR011010">
    <property type="entry name" value="DNA_brk_join_enz"/>
</dbReference>
<evidence type="ECO:0000256" key="1">
    <source>
        <dbReference type="ARBA" id="ARBA00008857"/>
    </source>
</evidence>
<dbReference type="InterPro" id="IPR044068">
    <property type="entry name" value="CB"/>
</dbReference>
<dbReference type="InterPro" id="IPR010998">
    <property type="entry name" value="Integrase_recombinase_N"/>
</dbReference>
<evidence type="ECO:0000259" key="7">
    <source>
        <dbReference type="PROSITE" id="PS51900"/>
    </source>
</evidence>
<sequence length="394" mass="44565">MNDLITGASSSVAPAPPTAHLLGNVQDDWEAIEVWLAILAARPVSPATLATYRREQRRLYWYCTRFGVAPLRHWTYQEVAAYLSFLRKRVSEFACPSGLRPDHADWTPFRKGKLGESSIAATVRILNTLFSFWQEAGYRATNPFAAATRSPRTAENRGGRAVPPDALELVRQHMDTRSRRTARDHLTYWRNAFVLCLLERTGLRANELAQANMTDVHVVPDPKTARHYWALKISHQKGGGTGIVPLDSDVMQAFFRYRKAFELPEIPAYDEDYGLVLSPHTAASQDAMVHTSARARRGRTMWKSVRTRQSVWAIVRQEFDEAAKWVGAKSPEAAILRRASTHWLRHTRGTTLTLQGNELRLVAKAMRHKDPRTTMLYTDLDFLDVVRALDTGSG</sequence>
<geneLocation type="plasmid" evidence="8 9">
    <name>unnamed</name>
</geneLocation>
<name>A0ABY9MBP4_9BURK</name>
<accession>A0ABY9MBP4</accession>
<evidence type="ECO:0000259" key="6">
    <source>
        <dbReference type="PROSITE" id="PS51898"/>
    </source>
</evidence>
<dbReference type="Proteomes" id="UP001234798">
    <property type="component" value="Plasmid unnamed"/>
</dbReference>
<evidence type="ECO:0000256" key="5">
    <source>
        <dbReference type="PROSITE-ProRule" id="PRU01248"/>
    </source>
</evidence>
<feature type="domain" description="Core-binding (CB)" evidence="7">
    <location>
        <begin position="26"/>
        <end position="134"/>
    </location>
</feature>
<keyword evidence="4" id="KW-0233">DNA recombination</keyword>
<keyword evidence="2" id="KW-0229">DNA integration</keyword>